<dbReference type="PROSITE" id="PS51194">
    <property type="entry name" value="HELICASE_CTER"/>
    <property type="match status" value="1"/>
</dbReference>
<dbReference type="Gene3D" id="3.40.50.300">
    <property type="entry name" value="P-loop containing nucleotide triphosphate hydrolases"/>
    <property type="match status" value="2"/>
</dbReference>
<dbReference type="SMART" id="SM00487">
    <property type="entry name" value="DEXDc"/>
    <property type="match status" value="1"/>
</dbReference>
<dbReference type="AlphaFoldDB" id="A0A9X3J789"/>
<keyword evidence="4" id="KW-0067">ATP-binding</keyword>
<dbReference type="GO" id="GO:0004386">
    <property type="term" value="F:helicase activity"/>
    <property type="evidence" value="ECO:0007669"/>
    <property type="project" value="UniProtKB-KW"/>
</dbReference>
<dbReference type="GO" id="GO:0003676">
    <property type="term" value="F:nucleic acid binding"/>
    <property type="evidence" value="ECO:0007669"/>
    <property type="project" value="InterPro"/>
</dbReference>
<keyword evidence="3 7" id="KW-0347">Helicase</keyword>
<dbReference type="Proteomes" id="UP001145087">
    <property type="component" value="Unassembled WGS sequence"/>
</dbReference>
<protein>
    <submittedName>
        <fullName evidence="7">Helicase-related protein</fullName>
    </submittedName>
</protein>
<dbReference type="GO" id="GO:0016787">
    <property type="term" value="F:hydrolase activity"/>
    <property type="evidence" value="ECO:0007669"/>
    <property type="project" value="UniProtKB-KW"/>
</dbReference>
<evidence type="ECO:0000313" key="8">
    <source>
        <dbReference type="Proteomes" id="UP001145087"/>
    </source>
</evidence>
<reference evidence="7" key="1">
    <citation type="submission" date="2022-11" db="EMBL/GenBank/DDBJ databases">
        <title>Marilongibacter aestuarii gen. nov., sp. nov., isolated from tidal flat sediment.</title>
        <authorList>
            <person name="Jiayan W."/>
        </authorList>
    </citation>
    <scope>NUCLEOTIDE SEQUENCE</scope>
    <source>
        <strain evidence="7">Z1-6</strain>
    </source>
</reference>
<evidence type="ECO:0000256" key="2">
    <source>
        <dbReference type="ARBA" id="ARBA00022801"/>
    </source>
</evidence>
<sequence length="708" mass="82109">MAENLTHQVVRKILRKELNEDIDRFAIIKFISNYIQSNQTIGQELVLRLLSRKHELIGYETIIDSLVRQVGLFPYIEQDNLSIKDSIAYELHKPEGLADNIVFHHAQAEVYYSLIQNENIVLSAPTSFGKSLIIDAVIATKKYTNLAIIVPTIALIDETRKRLSKFKEDYKVITHPSQEPQDKNILILTQERALDIVDKIPIDFFVIDEFYKLSPNKSDTERCHILNHVFYKLVKQGAQFYLLGPNIERITTELLENVKYRFIKTDYKTVVSERHKVIVKKGETPIDKLMELVSSLSEPTLIFCQSPASANRVANSLYENTGFQDIDANDNLIDWIKDNYHEDWILPNCLKKGIGIHHGKIPRAIAQKNIKLFNEGKINYLICTSTIIEGVNTKAKNVIIYDNKIARSKFDYFTFNNICGRSGRMFAHFIGHIYLFHEPPVAELPLVDFPIFSQNDDVPESLLINLKEEDLKESSKQKLQKYFTQDLLSREVLSQNSFIELDKQIGLAKYLDEKAQQLRPYLTWDSVPSNTQLKFACNLIWDYFINTKKRIYGVSSGNQLHFRLNQYREAGSLKRFILNVINSGFDFKEKNEGIELAFDIQRHWINFQFPRYLMALNNIVNAVYEVKRFELPDYSHYASMVECYFTEPYVVPLDEYGLPMTVSLKVGRAINLEKNIDASLAALKTFNPESVVLKEIEKEFIYELKEYI</sequence>
<evidence type="ECO:0000313" key="7">
    <source>
        <dbReference type="EMBL" id="MCY1720435.1"/>
    </source>
</evidence>
<feature type="domain" description="Helicase C-terminal" evidence="6">
    <location>
        <begin position="285"/>
        <end position="488"/>
    </location>
</feature>
<dbReference type="EMBL" id="JAPOHD010000017">
    <property type="protein sequence ID" value="MCY1720435.1"/>
    <property type="molecule type" value="Genomic_DNA"/>
</dbReference>
<dbReference type="InterPro" id="IPR001650">
    <property type="entry name" value="Helicase_C-like"/>
</dbReference>
<dbReference type="PROSITE" id="PS51192">
    <property type="entry name" value="HELICASE_ATP_BIND_1"/>
    <property type="match status" value="1"/>
</dbReference>
<name>A0A9X3J789_9BACT</name>
<keyword evidence="8" id="KW-1185">Reference proteome</keyword>
<dbReference type="SUPFAM" id="SSF52540">
    <property type="entry name" value="P-loop containing nucleoside triphosphate hydrolases"/>
    <property type="match status" value="2"/>
</dbReference>
<accession>A0A9X3J789</accession>
<dbReference type="InterPro" id="IPR050474">
    <property type="entry name" value="Hel308_SKI2-like"/>
</dbReference>
<dbReference type="PANTHER" id="PTHR47961:SF6">
    <property type="entry name" value="DNA-DIRECTED DNA POLYMERASE"/>
    <property type="match status" value="1"/>
</dbReference>
<comment type="caution">
    <text evidence="7">The sequence shown here is derived from an EMBL/GenBank/DDBJ whole genome shotgun (WGS) entry which is preliminary data.</text>
</comment>
<evidence type="ECO:0000256" key="3">
    <source>
        <dbReference type="ARBA" id="ARBA00022806"/>
    </source>
</evidence>
<dbReference type="Pfam" id="PF00271">
    <property type="entry name" value="Helicase_C"/>
    <property type="match status" value="1"/>
</dbReference>
<dbReference type="SMART" id="SM00490">
    <property type="entry name" value="HELICc"/>
    <property type="match status" value="1"/>
</dbReference>
<keyword evidence="2" id="KW-0378">Hydrolase</keyword>
<dbReference type="GO" id="GO:0005524">
    <property type="term" value="F:ATP binding"/>
    <property type="evidence" value="ECO:0007669"/>
    <property type="project" value="UniProtKB-KW"/>
</dbReference>
<evidence type="ECO:0000259" key="5">
    <source>
        <dbReference type="PROSITE" id="PS51192"/>
    </source>
</evidence>
<evidence type="ECO:0000259" key="6">
    <source>
        <dbReference type="PROSITE" id="PS51194"/>
    </source>
</evidence>
<keyword evidence="1" id="KW-0547">Nucleotide-binding</keyword>
<dbReference type="Pfam" id="PF00270">
    <property type="entry name" value="DEAD"/>
    <property type="match status" value="1"/>
</dbReference>
<proteinExistence type="predicted"/>
<dbReference type="RefSeq" id="WP_343332769.1">
    <property type="nucleotide sequence ID" value="NZ_JAPOHD010000017.1"/>
</dbReference>
<evidence type="ECO:0000256" key="4">
    <source>
        <dbReference type="ARBA" id="ARBA00022840"/>
    </source>
</evidence>
<dbReference type="InterPro" id="IPR027417">
    <property type="entry name" value="P-loop_NTPase"/>
</dbReference>
<feature type="domain" description="Helicase ATP-binding" evidence="5">
    <location>
        <begin position="111"/>
        <end position="265"/>
    </location>
</feature>
<organism evidence="7 8">
    <name type="scientific">Draconibacterium aestuarii</name>
    <dbReference type="NCBI Taxonomy" id="2998507"/>
    <lineage>
        <taxon>Bacteria</taxon>
        <taxon>Pseudomonadati</taxon>
        <taxon>Bacteroidota</taxon>
        <taxon>Bacteroidia</taxon>
        <taxon>Marinilabiliales</taxon>
        <taxon>Prolixibacteraceae</taxon>
        <taxon>Draconibacterium</taxon>
    </lineage>
</organism>
<dbReference type="InterPro" id="IPR011545">
    <property type="entry name" value="DEAD/DEAH_box_helicase_dom"/>
</dbReference>
<gene>
    <name evidence="7" type="ORF">OU798_08795</name>
</gene>
<dbReference type="InterPro" id="IPR014001">
    <property type="entry name" value="Helicase_ATP-bd"/>
</dbReference>
<dbReference type="PANTHER" id="PTHR47961">
    <property type="entry name" value="DNA POLYMERASE THETA, PUTATIVE (AFU_ORTHOLOGUE AFUA_1G05260)-RELATED"/>
    <property type="match status" value="1"/>
</dbReference>
<evidence type="ECO:0000256" key="1">
    <source>
        <dbReference type="ARBA" id="ARBA00022741"/>
    </source>
</evidence>